<dbReference type="Gene3D" id="1.10.8.730">
    <property type="match status" value="1"/>
</dbReference>
<dbReference type="AlphaFoldDB" id="A0A846JV06"/>
<dbReference type="InterPro" id="IPR051162">
    <property type="entry name" value="T4SS_component"/>
</dbReference>
<gene>
    <name evidence="1" type="ORF">FDB51_14985</name>
</gene>
<dbReference type="EMBL" id="SWVK01000023">
    <property type="protein sequence ID" value="NFN36387.1"/>
    <property type="molecule type" value="Genomic_DNA"/>
</dbReference>
<name>A0A846JV06_CLOBO</name>
<reference evidence="1 2" key="1">
    <citation type="submission" date="2019-04" db="EMBL/GenBank/DDBJ databases">
        <title>Genome sequencing of Clostridium botulinum Groups I-IV and Clostridium butyricum.</title>
        <authorList>
            <person name="Brunt J."/>
            <person name="Van Vliet A.H.M."/>
            <person name="Stringer S.C."/>
            <person name="Carter A.T."/>
            <person name="Peck M.W."/>
        </authorList>
    </citation>
    <scope>NUCLEOTIDE SEQUENCE [LARGE SCALE GENOMIC DNA]</scope>
    <source>
        <strain evidence="1 2">CB-K-33E</strain>
    </source>
</reference>
<proteinExistence type="predicted"/>
<accession>A0A846JV06</accession>
<dbReference type="Proteomes" id="UP000473681">
    <property type="component" value="Unassembled WGS sequence"/>
</dbReference>
<dbReference type="Gene3D" id="3.40.50.300">
    <property type="entry name" value="P-loop containing nucleotide triphosphate hydrolases"/>
    <property type="match status" value="1"/>
</dbReference>
<evidence type="ECO:0000313" key="1">
    <source>
        <dbReference type="EMBL" id="NFN36387.1"/>
    </source>
</evidence>
<protein>
    <recommendedName>
        <fullName evidence="3">DUF87 domain-containing protein</fullName>
    </recommendedName>
</protein>
<evidence type="ECO:0008006" key="3">
    <source>
        <dbReference type="Google" id="ProtNLM"/>
    </source>
</evidence>
<organism evidence="1 2">
    <name type="scientific">Clostridium botulinum</name>
    <dbReference type="NCBI Taxonomy" id="1491"/>
    <lineage>
        <taxon>Bacteria</taxon>
        <taxon>Bacillati</taxon>
        <taxon>Bacillota</taxon>
        <taxon>Clostridia</taxon>
        <taxon>Eubacteriales</taxon>
        <taxon>Clostridiaceae</taxon>
        <taxon>Clostridium</taxon>
    </lineage>
</organism>
<dbReference type="PANTHER" id="PTHR30121">
    <property type="entry name" value="UNCHARACTERIZED PROTEIN YJGR-RELATED"/>
    <property type="match status" value="1"/>
</dbReference>
<evidence type="ECO:0000313" key="2">
    <source>
        <dbReference type="Proteomes" id="UP000473681"/>
    </source>
</evidence>
<dbReference type="PANTHER" id="PTHR30121:SF6">
    <property type="entry name" value="SLR6007 PROTEIN"/>
    <property type="match status" value="1"/>
</dbReference>
<sequence>MSSALPKIRNNPVDMISILNANKMGIFQVEKDCYSATMKLSDVNYNLIKKEEQIQIFLAVCQALNFLQEETLQINIINRKVREEILRDQIKIKLANDNLNDIRKDLNDYMINSAINGSAYNKEIYFTVKTKSKSLEEGKIKLLKTLNGLGSLLKGTGSKYEIISTEERLSLIHDLIRNESTMYRYKYDDLEDISSIIAPREMKFKKDHIRIEGMVHQTLEISRLPRGIRDSFIVNLLDLNLECNISINIKPINMRNSIDMVEKQMLNVDTELIKSQSKAMQNRRYNWMPPRKLTQQQASIENIDNMLKDRDQKLFEINFAINHISNNTEDMIKQKEEIKQVCGVHVTDLKPSETIEHSFLSTLPLGNNYNYKNSMLFTTESLTALLIPFANVDFLDKNGVFMGINQTSRKPILVNRSELMSGGTNIVLGVPGSGKSMKTKINIALEYLTNDTTEIILIDPEKEYNKLVKKLGGVNVTISADSETYLNCCDLAEKEKSLSGLKSKAEFLIMLIKTMMGAEGLTTIEESLIDKAIENVYKPMFEHNYDSKYTPTLEDIRLELLNSDEPDAIKIGKSIAIYTIGSLSLFSHKTNVNTNNRVTNYDISSLNEGLKPLAYLNVLESIWQRVCLNQKRGVNTYIVVDEAHLLFVNSFCEDYLQRSIKRWRKYGGYSDIISQNVSEMLNRPKIATLISNSSILTLLNQSPVEKAMIEEKLEISPLQLSYVTNNEKGTGIMKIDGSIVPFDIRIPKHLSLYKLITTKFNEKIAV</sequence>
<dbReference type="SUPFAM" id="SSF52540">
    <property type="entry name" value="P-loop containing nucleoside triphosphate hydrolases"/>
    <property type="match status" value="1"/>
</dbReference>
<dbReference type="NCBIfam" id="NF045971">
    <property type="entry name" value="conju_CD1110"/>
    <property type="match status" value="1"/>
</dbReference>
<dbReference type="InterPro" id="IPR027417">
    <property type="entry name" value="P-loop_NTPase"/>
</dbReference>
<comment type="caution">
    <text evidence="1">The sequence shown here is derived from an EMBL/GenBank/DDBJ whole genome shotgun (WGS) entry which is preliminary data.</text>
</comment>